<feature type="non-terminal residue" evidence="7">
    <location>
        <position position="533"/>
    </location>
</feature>
<evidence type="ECO:0000256" key="5">
    <source>
        <dbReference type="SAM" id="Phobius"/>
    </source>
</evidence>
<keyword evidence="4 5" id="KW-0472">Membrane</keyword>
<dbReference type="InterPro" id="IPR027359">
    <property type="entry name" value="Volt_channel_dom_sf"/>
</dbReference>
<comment type="subcellular location">
    <subcellularLocation>
        <location evidence="1">Membrane</location>
        <topology evidence="1">Multi-pass membrane protein</topology>
    </subcellularLocation>
</comment>
<organism evidence="7 8">
    <name type="scientific">Dryococelus australis</name>
    <dbReference type="NCBI Taxonomy" id="614101"/>
    <lineage>
        <taxon>Eukaryota</taxon>
        <taxon>Metazoa</taxon>
        <taxon>Ecdysozoa</taxon>
        <taxon>Arthropoda</taxon>
        <taxon>Hexapoda</taxon>
        <taxon>Insecta</taxon>
        <taxon>Pterygota</taxon>
        <taxon>Neoptera</taxon>
        <taxon>Polyneoptera</taxon>
        <taxon>Phasmatodea</taxon>
        <taxon>Verophasmatodea</taxon>
        <taxon>Anareolatae</taxon>
        <taxon>Phasmatidae</taxon>
        <taxon>Eurycanthinae</taxon>
        <taxon>Dryococelus</taxon>
    </lineage>
</organism>
<sequence length="533" mass="58343">MVCPQLDHGDSVLAAEAMTCQELLALSGALSAALPTGQLGLGSFFSSLSKGPEPLLVDEHPRRWSSPETCCGEQPWSAMLEPTTAGACKRRRRHSNVPWRWLLSCCIASLRRARRLVKALVDHKYFQQGILLAILINTLSMGIEYHNQVCPALPYPPPAHTSPLMAGCTIVVRNSIREHSGPWGPRWLSGYPARLPPRRTGFDPPAGLRPHSRMCESCRTMPLVDLPFPPPLRIPALLHVRLVSPSSALKTSMLRAALIYPPEPSHRRIHPSPSIHPHSSNIAASLLATNLSISSFKQTKSIFFPEELTIIVEISNIVFSAIFAVEMVLKIIAEGPFGYVANGFNVFDGVIVVLSECGADCGDDCNTDCGTGCGDDCGDDRGADCYCGAKFTAKCGECSAECSGACVLLRARGDSEGGCCCGRSVIEMCQTYLGEGEGSSGLSVLRTFRLLRILKLVRFMPNLRRQLFVMLRTMDNVAVFFSLLVLFIFIFSILGMNLFGCKFCEKNDDDDDSESCDRKNFDSLLWAIVTVFQ</sequence>
<dbReference type="Proteomes" id="UP001159363">
    <property type="component" value="Chromosome 11"/>
</dbReference>
<dbReference type="Gene3D" id="1.20.120.350">
    <property type="entry name" value="Voltage-gated potassium channels. Chain C"/>
    <property type="match status" value="1"/>
</dbReference>
<dbReference type="InterPro" id="IPR005821">
    <property type="entry name" value="Ion_trans_dom"/>
</dbReference>
<evidence type="ECO:0000256" key="3">
    <source>
        <dbReference type="ARBA" id="ARBA00022989"/>
    </source>
</evidence>
<proteinExistence type="predicted"/>
<protein>
    <recommendedName>
        <fullName evidence="6">Ion transport domain-containing protein</fullName>
    </recommendedName>
</protein>
<evidence type="ECO:0000256" key="4">
    <source>
        <dbReference type="ARBA" id="ARBA00023136"/>
    </source>
</evidence>
<evidence type="ECO:0000256" key="2">
    <source>
        <dbReference type="ARBA" id="ARBA00022692"/>
    </source>
</evidence>
<dbReference type="PANTHER" id="PTHR10037">
    <property type="entry name" value="VOLTAGE-GATED CATION CHANNEL CALCIUM AND SODIUM"/>
    <property type="match status" value="1"/>
</dbReference>
<comment type="caution">
    <text evidence="7">The sequence shown here is derived from an EMBL/GenBank/DDBJ whole genome shotgun (WGS) entry which is preliminary data.</text>
</comment>
<feature type="transmembrane region" description="Helical" evidence="5">
    <location>
        <begin position="477"/>
        <end position="499"/>
    </location>
</feature>
<keyword evidence="3 5" id="KW-1133">Transmembrane helix</keyword>
<gene>
    <name evidence="7" type="ORF">PR048_027852</name>
</gene>
<name>A0ABQ9GHM3_9NEOP</name>
<keyword evidence="2 5" id="KW-0812">Transmembrane</keyword>
<feature type="domain" description="Ion transport" evidence="6">
    <location>
        <begin position="300"/>
        <end position="355"/>
    </location>
</feature>
<evidence type="ECO:0000313" key="7">
    <source>
        <dbReference type="EMBL" id="KAJ8871530.1"/>
    </source>
</evidence>
<dbReference type="SUPFAM" id="SSF81324">
    <property type="entry name" value="Voltage-gated potassium channels"/>
    <property type="match status" value="2"/>
</dbReference>
<keyword evidence="8" id="KW-1185">Reference proteome</keyword>
<evidence type="ECO:0000256" key="1">
    <source>
        <dbReference type="ARBA" id="ARBA00004141"/>
    </source>
</evidence>
<evidence type="ECO:0000259" key="6">
    <source>
        <dbReference type="Pfam" id="PF00520"/>
    </source>
</evidence>
<accession>A0ABQ9GHM3</accession>
<dbReference type="Pfam" id="PF00520">
    <property type="entry name" value="Ion_trans"/>
    <property type="match status" value="2"/>
</dbReference>
<dbReference type="EMBL" id="JARBHB010000012">
    <property type="protein sequence ID" value="KAJ8871530.1"/>
    <property type="molecule type" value="Genomic_DNA"/>
</dbReference>
<dbReference type="Gene3D" id="1.10.287.70">
    <property type="match status" value="1"/>
</dbReference>
<feature type="domain" description="Ion transport" evidence="6">
    <location>
        <begin position="426"/>
        <end position="533"/>
    </location>
</feature>
<evidence type="ECO:0000313" key="8">
    <source>
        <dbReference type="Proteomes" id="UP001159363"/>
    </source>
</evidence>
<dbReference type="PANTHER" id="PTHR10037:SF230">
    <property type="entry name" value="CA[2+]-CHANNEL PROTEIN ALPHA[[1]] SUBUNIT T, ISOFORM F"/>
    <property type="match status" value="1"/>
</dbReference>
<dbReference type="InterPro" id="IPR043203">
    <property type="entry name" value="VGCC_Ca_Na"/>
</dbReference>
<reference evidence="7 8" key="1">
    <citation type="submission" date="2023-02" db="EMBL/GenBank/DDBJ databases">
        <title>LHISI_Scaffold_Assembly.</title>
        <authorList>
            <person name="Stuart O.P."/>
            <person name="Cleave R."/>
            <person name="Magrath M.J.L."/>
            <person name="Mikheyev A.S."/>
        </authorList>
    </citation>
    <scope>NUCLEOTIDE SEQUENCE [LARGE SCALE GENOMIC DNA]</scope>
    <source>
        <strain evidence="7">Daus_M_001</strain>
        <tissue evidence="7">Leg muscle</tissue>
    </source>
</reference>